<name>A0A166MGE7_9AGAM</name>
<dbReference type="AlphaFoldDB" id="A0A166MGE7"/>
<sequence>MSDKIDGQEECPETGTRETLCPARSSYVTIKLDPLGSVAFTEDDEAATAAENLSVKTYVGFVESNRDNGQTPFQSFEVRMLRPGLPPACPAEFFTADMCIPVFPNADHPSRAPLQPAPAIPWTNAYHVASEKVILRVRAALADETRATALSKPERLRLALACALDYERQSDSICAASICAASAGASPASSGSVSSGAEEDSVVWEVTQDPPDTTPWVHMSYDLAGVQELCDPQDFFREIEVVYQ</sequence>
<protein>
    <submittedName>
        <fullName evidence="1">Uncharacterized protein</fullName>
    </submittedName>
</protein>
<dbReference type="STRING" id="436010.A0A166MGE7"/>
<dbReference type="EMBL" id="KV417529">
    <property type="protein sequence ID" value="KZP23977.1"/>
    <property type="molecule type" value="Genomic_DNA"/>
</dbReference>
<keyword evidence="2" id="KW-1185">Reference proteome</keyword>
<evidence type="ECO:0000313" key="1">
    <source>
        <dbReference type="EMBL" id="KZP23977.1"/>
    </source>
</evidence>
<organism evidence="1 2">
    <name type="scientific">Athelia psychrophila</name>
    <dbReference type="NCBI Taxonomy" id="1759441"/>
    <lineage>
        <taxon>Eukaryota</taxon>
        <taxon>Fungi</taxon>
        <taxon>Dikarya</taxon>
        <taxon>Basidiomycota</taxon>
        <taxon>Agaricomycotina</taxon>
        <taxon>Agaricomycetes</taxon>
        <taxon>Agaricomycetidae</taxon>
        <taxon>Atheliales</taxon>
        <taxon>Atheliaceae</taxon>
        <taxon>Athelia</taxon>
    </lineage>
</organism>
<reference evidence="1 2" key="1">
    <citation type="journal article" date="2016" name="Mol. Biol. Evol.">
        <title>Comparative Genomics of Early-Diverging Mushroom-Forming Fungi Provides Insights into the Origins of Lignocellulose Decay Capabilities.</title>
        <authorList>
            <person name="Nagy L.G."/>
            <person name="Riley R."/>
            <person name="Tritt A."/>
            <person name="Adam C."/>
            <person name="Daum C."/>
            <person name="Floudas D."/>
            <person name="Sun H."/>
            <person name="Yadav J.S."/>
            <person name="Pangilinan J."/>
            <person name="Larsson K.H."/>
            <person name="Matsuura K."/>
            <person name="Barry K."/>
            <person name="Labutti K."/>
            <person name="Kuo R."/>
            <person name="Ohm R.A."/>
            <person name="Bhattacharya S.S."/>
            <person name="Shirouzu T."/>
            <person name="Yoshinaga Y."/>
            <person name="Martin F.M."/>
            <person name="Grigoriev I.V."/>
            <person name="Hibbett D.S."/>
        </authorList>
    </citation>
    <scope>NUCLEOTIDE SEQUENCE [LARGE SCALE GENOMIC DNA]</scope>
    <source>
        <strain evidence="1 2">CBS 109695</strain>
    </source>
</reference>
<dbReference type="OrthoDB" id="2930792at2759"/>
<proteinExistence type="predicted"/>
<dbReference type="Proteomes" id="UP000076532">
    <property type="component" value="Unassembled WGS sequence"/>
</dbReference>
<evidence type="ECO:0000313" key="2">
    <source>
        <dbReference type="Proteomes" id="UP000076532"/>
    </source>
</evidence>
<accession>A0A166MGE7</accession>
<gene>
    <name evidence="1" type="ORF">FIBSPDRAFT_822728</name>
</gene>